<comment type="caution">
    <text evidence="7">The sequence shown here is derived from an EMBL/GenBank/DDBJ whole genome shotgun (WGS) entry which is preliminary data.</text>
</comment>
<feature type="transmembrane region" description="Helical" evidence="6">
    <location>
        <begin position="173"/>
        <end position="197"/>
    </location>
</feature>
<accession>U2E9M4</accession>
<comment type="similarity">
    <text evidence="2 6">Belongs to the 4-toluene sulfonate uptake permease (TSUP) (TC 2.A.102) family.</text>
</comment>
<protein>
    <recommendedName>
        <fullName evidence="6">Probable membrane transporter protein</fullName>
    </recommendedName>
</protein>
<evidence type="ECO:0000256" key="4">
    <source>
        <dbReference type="ARBA" id="ARBA00022989"/>
    </source>
</evidence>
<evidence type="ECO:0000313" key="7">
    <source>
        <dbReference type="EMBL" id="ERJ20396.1"/>
    </source>
</evidence>
<dbReference type="InterPro" id="IPR051598">
    <property type="entry name" value="TSUP/Inactive_protease-like"/>
</dbReference>
<dbReference type="InterPro" id="IPR002781">
    <property type="entry name" value="TM_pro_TauE-like"/>
</dbReference>
<feature type="transmembrane region" description="Helical" evidence="6">
    <location>
        <begin position="102"/>
        <end position="122"/>
    </location>
</feature>
<dbReference type="Proteomes" id="UP000006242">
    <property type="component" value="Unassembled WGS sequence"/>
</dbReference>
<evidence type="ECO:0000256" key="5">
    <source>
        <dbReference type="ARBA" id="ARBA00023136"/>
    </source>
</evidence>
<feature type="transmembrane region" description="Helical" evidence="6">
    <location>
        <begin position="231"/>
        <end position="252"/>
    </location>
</feature>
<dbReference type="AlphaFoldDB" id="U2E9M4"/>
<dbReference type="PANTHER" id="PTHR43701:SF12">
    <property type="entry name" value="MEMBRANE TRANSPORTER PROTEIN YTNM-RELATED"/>
    <property type="match status" value="1"/>
</dbReference>
<keyword evidence="4 6" id="KW-1133">Transmembrane helix</keyword>
<proteinExistence type="inferred from homology"/>
<feature type="transmembrane region" description="Helical" evidence="6">
    <location>
        <begin position="77"/>
        <end position="96"/>
    </location>
</feature>
<organism evidence="7 8">
    <name type="scientific">Salinisphaera shabanensis E1L3A</name>
    <dbReference type="NCBI Taxonomy" id="1033802"/>
    <lineage>
        <taxon>Bacteria</taxon>
        <taxon>Pseudomonadati</taxon>
        <taxon>Pseudomonadota</taxon>
        <taxon>Gammaproteobacteria</taxon>
        <taxon>Salinisphaerales</taxon>
        <taxon>Salinisphaeraceae</taxon>
        <taxon>Salinisphaera</taxon>
    </lineage>
</organism>
<feature type="transmembrane region" description="Helical" evidence="6">
    <location>
        <begin position="258"/>
        <end position="278"/>
    </location>
</feature>
<evidence type="ECO:0000313" key="8">
    <source>
        <dbReference type="Proteomes" id="UP000006242"/>
    </source>
</evidence>
<name>U2E9M4_9GAMM</name>
<comment type="subcellular location">
    <subcellularLocation>
        <location evidence="6">Cell membrane</location>
        <topology evidence="6">Multi-pass membrane protein</topology>
    </subcellularLocation>
    <subcellularLocation>
        <location evidence="1">Membrane</location>
        <topology evidence="1">Multi-pass membrane protein</topology>
    </subcellularLocation>
</comment>
<feature type="transmembrane region" description="Helical" evidence="6">
    <location>
        <begin position="203"/>
        <end position="224"/>
    </location>
</feature>
<reference evidence="7 8" key="1">
    <citation type="journal article" date="2011" name="J. Bacteriol.">
        <title>Genome sequence of Salinisphaera shabanensis, a gammaproteobacterium from the harsh, variable environment of the brine-seawater interface of the Shaban Deep in the Red Sea.</title>
        <authorList>
            <person name="Antunes A."/>
            <person name="Alam I."/>
            <person name="Bajic V.B."/>
            <person name="Stingl U."/>
        </authorList>
    </citation>
    <scope>NUCLEOTIDE SEQUENCE [LARGE SCALE GENOMIC DNA]</scope>
    <source>
        <strain evidence="7 8">E1L3A</strain>
    </source>
</reference>
<dbReference type="RefSeq" id="WP_021031319.1">
    <property type="nucleotide sequence ID" value="NZ_AFNV02000003.1"/>
</dbReference>
<dbReference type="Pfam" id="PF01925">
    <property type="entry name" value="TauE"/>
    <property type="match status" value="1"/>
</dbReference>
<keyword evidence="8" id="KW-1185">Reference proteome</keyword>
<dbReference type="PANTHER" id="PTHR43701">
    <property type="entry name" value="MEMBRANE TRANSPORTER PROTEIN MJ0441-RELATED"/>
    <property type="match status" value="1"/>
</dbReference>
<sequence length="292" mass="29940">MQKLILFGIAGFVAQLVDGSLGMGYGLTSSTMLIALGISPAVASASIHFAEIATTAASGTAHYRFGNVDVALLKRMVVPGALGAFVGALFLGSISGDLIKPFVSAFLLLLGVYVTASVLLGLRRTREKKLLSHWKTVPLSIVAGFFDSVGGGGWGPIATPTLMAHAGMEPRRVVGTVDASEFAVTLAGSLGFLLVLGLHGINWSWVAIFAVSGLIAAPIAAALVRYLPAQVLAAIVGGAIILTNARTVLASLGVDAAVVNSLLLGGLVLWAALVAYVVRQHRRSATLAEATA</sequence>
<evidence type="ECO:0000256" key="6">
    <source>
        <dbReference type="RuleBase" id="RU363041"/>
    </source>
</evidence>
<keyword evidence="5 6" id="KW-0472">Membrane</keyword>
<gene>
    <name evidence="7" type="primary">ytnM</name>
    <name evidence="7" type="ORF">SSPSH_000506</name>
</gene>
<keyword evidence="3 6" id="KW-0812">Transmembrane</keyword>
<keyword evidence="6" id="KW-1003">Cell membrane</keyword>
<dbReference type="GO" id="GO:0005886">
    <property type="term" value="C:plasma membrane"/>
    <property type="evidence" value="ECO:0007669"/>
    <property type="project" value="UniProtKB-SubCell"/>
</dbReference>
<feature type="transmembrane region" description="Helical" evidence="6">
    <location>
        <begin position="32"/>
        <end position="56"/>
    </location>
</feature>
<dbReference type="eggNOG" id="COG0730">
    <property type="taxonomic scope" value="Bacteria"/>
</dbReference>
<reference evidence="7 8" key="2">
    <citation type="journal article" date="2013" name="PLoS ONE">
        <title>INDIGO - INtegrated Data Warehouse of MIcrobial GenOmes with Examples from the Red Sea Extremophiles.</title>
        <authorList>
            <person name="Alam I."/>
            <person name="Antunes A."/>
            <person name="Kamau A.A."/>
            <person name="Ba Alawi W."/>
            <person name="Kalkatawi M."/>
            <person name="Stingl U."/>
            <person name="Bajic V.B."/>
        </authorList>
    </citation>
    <scope>NUCLEOTIDE SEQUENCE [LARGE SCALE GENOMIC DNA]</scope>
    <source>
        <strain evidence="7 8">E1L3A</strain>
    </source>
</reference>
<dbReference type="OrthoDB" id="45564at2"/>
<evidence type="ECO:0000256" key="3">
    <source>
        <dbReference type="ARBA" id="ARBA00022692"/>
    </source>
</evidence>
<dbReference type="EMBL" id="AFNV02000003">
    <property type="protein sequence ID" value="ERJ20396.1"/>
    <property type="molecule type" value="Genomic_DNA"/>
</dbReference>
<evidence type="ECO:0000256" key="2">
    <source>
        <dbReference type="ARBA" id="ARBA00009142"/>
    </source>
</evidence>
<evidence type="ECO:0000256" key="1">
    <source>
        <dbReference type="ARBA" id="ARBA00004141"/>
    </source>
</evidence>